<proteinExistence type="predicted"/>
<protein>
    <recommendedName>
        <fullName evidence="5">Ser-Thr-rich glycosyl-phosphatidyl-inositol-anchored membrane family-domain-containing protein</fullName>
    </recommendedName>
</protein>
<dbReference type="EMBL" id="MCFC01000023">
    <property type="protein sequence ID" value="ORY29808.1"/>
    <property type="molecule type" value="Genomic_DNA"/>
</dbReference>
<evidence type="ECO:0000256" key="2">
    <source>
        <dbReference type="SAM" id="SignalP"/>
    </source>
</evidence>
<organism evidence="3 4">
    <name type="scientific">Naematelia encephala</name>
    <dbReference type="NCBI Taxonomy" id="71784"/>
    <lineage>
        <taxon>Eukaryota</taxon>
        <taxon>Fungi</taxon>
        <taxon>Dikarya</taxon>
        <taxon>Basidiomycota</taxon>
        <taxon>Agaricomycotina</taxon>
        <taxon>Tremellomycetes</taxon>
        <taxon>Tremellales</taxon>
        <taxon>Naemateliaceae</taxon>
        <taxon>Naematelia</taxon>
    </lineage>
</organism>
<feature type="signal peptide" evidence="2">
    <location>
        <begin position="1"/>
        <end position="18"/>
    </location>
</feature>
<evidence type="ECO:0000313" key="3">
    <source>
        <dbReference type="EMBL" id="ORY29808.1"/>
    </source>
</evidence>
<accession>A0A1Y2B4P8</accession>
<dbReference type="PANTHER" id="PTHR37487">
    <property type="entry name" value="CHROMOSOME 1, WHOLE GENOME SHOTGUN SEQUENCE"/>
    <property type="match status" value="1"/>
</dbReference>
<keyword evidence="1" id="KW-0812">Transmembrane</keyword>
<feature type="chain" id="PRO_5012033642" description="Ser-Thr-rich glycosyl-phosphatidyl-inositol-anchored membrane family-domain-containing protein" evidence="2">
    <location>
        <begin position="19"/>
        <end position="231"/>
    </location>
</feature>
<dbReference type="AlphaFoldDB" id="A0A1Y2B4P8"/>
<comment type="caution">
    <text evidence="3">The sequence shown here is derived from an EMBL/GenBank/DDBJ whole genome shotgun (WGS) entry which is preliminary data.</text>
</comment>
<keyword evidence="1" id="KW-1133">Transmembrane helix</keyword>
<keyword evidence="4" id="KW-1185">Reference proteome</keyword>
<evidence type="ECO:0008006" key="5">
    <source>
        <dbReference type="Google" id="ProtNLM"/>
    </source>
</evidence>
<evidence type="ECO:0000256" key="1">
    <source>
        <dbReference type="SAM" id="Phobius"/>
    </source>
</evidence>
<feature type="transmembrane region" description="Helical" evidence="1">
    <location>
        <begin position="207"/>
        <end position="230"/>
    </location>
</feature>
<dbReference type="Proteomes" id="UP000193986">
    <property type="component" value="Unassembled WGS sequence"/>
</dbReference>
<keyword evidence="1" id="KW-0472">Membrane</keyword>
<keyword evidence="2" id="KW-0732">Signal</keyword>
<dbReference type="PANTHER" id="PTHR37487:SF2">
    <property type="entry name" value="EXPRESSED PROTEIN"/>
    <property type="match status" value="1"/>
</dbReference>
<name>A0A1Y2B4P8_9TREE</name>
<evidence type="ECO:0000313" key="4">
    <source>
        <dbReference type="Proteomes" id="UP000193986"/>
    </source>
</evidence>
<gene>
    <name evidence="3" type="ORF">BCR39DRAFT_531119</name>
</gene>
<sequence length="231" mass="21347">MVLIKALSALALAASALAQTTFSIATPAALIQCQPVQLSWTGGSSPFILDVIPGGQVGGSLIEEISSSISASPYTWTVNLAAQLNITLRLTDSTGTITYSSPLVIQAGGSTSCLNASAVTSGVSTGAVTTTGSAAASGAASSTLSATTSAAASSSTTAAASSAAASSAAASSAAASSAAASSAAATSAAATSAAATSAAATSSASSGAFATAVAGIPAIAAGVIAGVAMLF</sequence>
<dbReference type="InParanoid" id="A0A1Y2B4P8"/>
<dbReference type="OrthoDB" id="3362246at2759"/>
<reference evidence="3 4" key="1">
    <citation type="submission" date="2016-07" db="EMBL/GenBank/DDBJ databases">
        <title>Pervasive Adenine N6-methylation of Active Genes in Fungi.</title>
        <authorList>
            <consortium name="DOE Joint Genome Institute"/>
            <person name="Mondo S.J."/>
            <person name="Dannebaum R.O."/>
            <person name="Kuo R.C."/>
            <person name="Labutti K."/>
            <person name="Haridas S."/>
            <person name="Kuo A."/>
            <person name="Salamov A."/>
            <person name="Ahrendt S.R."/>
            <person name="Lipzen A."/>
            <person name="Sullivan W."/>
            <person name="Andreopoulos W.B."/>
            <person name="Clum A."/>
            <person name="Lindquist E."/>
            <person name="Daum C."/>
            <person name="Ramamoorthy G.K."/>
            <person name="Gryganskyi A."/>
            <person name="Culley D."/>
            <person name="Magnuson J.K."/>
            <person name="James T.Y."/>
            <person name="O'Malley M.A."/>
            <person name="Stajich J.E."/>
            <person name="Spatafora J.W."/>
            <person name="Visel A."/>
            <person name="Grigoriev I.V."/>
        </authorList>
    </citation>
    <scope>NUCLEOTIDE SEQUENCE [LARGE SCALE GENOMIC DNA]</scope>
    <source>
        <strain evidence="3 4">68-887.2</strain>
    </source>
</reference>